<dbReference type="PANTHER" id="PTHR13504:SF38">
    <property type="entry name" value="FIDO DOMAIN-CONTAINING PROTEIN"/>
    <property type="match status" value="1"/>
</dbReference>
<feature type="site" description="Important for autoinhibition of adenylyltransferase activity" evidence="4">
    <location>
        <position position="80"/>
    </location>
</feature>
<feature type="binding site" evidence="1">
    <location>
        <begin position="220"/>
        <end position="226"/>
    </location>
    <ligand>
        <name>ATP</name>
        <dbReference type="ChEBI" id="CHEBI:30616"/>
    </ligand>
</feature>
<dbReference type="InterPro" id="IPR036597">
    <property type="entry name" value="Fido-like_dom_sf"/>
</dbReference>
<dbReference type="SUPFAM" id="SSF140931">
    <property type="entry name" value="Fic-like"/>
    <property type="match status" value="1"/>
</dbReference>
<dbReference type="InterPro" id="IPR025758">
    <property type="entry name" value="Fic/DOC_N"/>
</dbReference>
<comment type="caution">
    <text evidence="6">The sequence shown here is derived from an EMBL/GenBank/DDBJ whole genome shotgun (WGS) entry which is preliminary data.</text>
</comment>
<evidence type="ECO:0000256" key="4">
    <source>
        <dbReference type="PIRSR" id="PIRSR640198-3"/>
    </source>
</evidence>
<dbReference type="InterPro" id="IPR026287">
    <property type="entry name" value="SoFic-like"/>
</dbReference>
<dbReference type="Proteomes" id="UP001431776">
    <property type="component" value="Unassembled WGS sequence"/>
</dbReference>
<dbReference type="EMBL" id="JASCXX010000021">
    <property type="protein sequence ID" value="MDI6450489.1"/>
    <property type="molecule type" value="Genomic_DNA"/>
</dbReference>
<dbReference type="PANTHER" id="PTHR13504">
    <property type="entry name" value="FIDO DOMAIN-CONTAINING PROTEIN DDB_G0283145"/>
    <property type="match status" value="1"/>
</dbReference>
<dbReference type="SUPFAM" id="SSF46785">
    <property type="entry name" value="Winged helix' DNA-binding domain"/>
    <property type="match status" value="1"/>
</dbReference>
<evidence type="ECO:0000313" key="7">
    <source>
        <dbReference type="Proteomes" id="UP001431776"/>
    </source>
</evidence>
<feature type="active site" evidence="2">
    <location>
        <position position="215"/>
    </location>
</feature>
<feature type="binding site" evidence="1">
    <location>
        <position position="215"/>
    </location>
    <ligand>
        <name>ATP</name>
        <dbReference type="ChEBI" id="CHEBI:30616"/>
    </ligand>
</feature>
<dbReference type="InterPro" id="IPR036390">
    <property type="entry name" value="WH_DNA-bd_sf"/>
</dbReference>
<organism evidence="6 7">
    <name type="scientific">Anaerobaca lacustris</name>
    <dbReference type="NCBI Taxonomy" id="3044600"/>
    <lineage>
        <taxon>Bacteria</taxon>
        <taxon>Pseudomonadati</taxon>
        <taxon>Planctomycetota</taxon>
        <taxon>Phycisphaerae</taxon>
        <taxon>Sedimentisphaerales</taxon>
        <taxon>Anaerobacaceae</taxon>
        <taxon>Anaerobaca</taxon>
    </lineage>
</organism>
<sequence length="388" mass="43870">MKATGTYVTTSAADESFRAFVPDPLPPDPPVQLTGRDHDLIEKANRALGRLDAVSTLLPDVSLFMYFYVRKEAVLSSQIEGTQSSFSDLLLHEERLVPGVPLDDVQEVSNYVAAMTHGLRRLREDNFPLSLRLIREMHKVLLAKGRVSDKTPGQFRRSQNWLGGTRPGNARFVPPPPDRLGACMSNLEKFLHDRPQRTPVLMKAALAHVQFETIHPFLDGNGRLGRLLITLILCAEDALAQPLLYLSLFFKLNRQEYYDRLDAVRLKGDWLGWLRFFLEGVQLTAQQAADTAGRILKLFEEDRRKVEGLGRKAGSAHRMLEMLRRHPLTTIPNAAPQLNLTSPTIRSAVESLEALGIVREITGKQRDRIYIYDRYVRILDEGTEPLRG</sequence>
<reference evidence="6" key="1">
    <citation type="submission" date="2023-05" db="EMBL/GenBank/DDBJ databases">
        <title>Anaerotaeda fermentans gen. nov., sp. nov., a novel anaerobic planctomycete of the new family within the order Sedimentisphaerales isolated from Taman Peninsula, Russia.</title>
        <authorList>
            <person name="Khomyakova M.A."/>
            <person name="Merkel A.Y."/>
            <person name="Slobodkin A.I."/>
        </authorList>
    </citation>
    <scope>NUCLEOTIDE SEQUENCE</scope>
    <source>
        <strain evidence="6">M17dextr</strain>
    </source>
</reference>
<gene>
    <name evidence="6" type="ORF">QJ522_15620</name>
</gene>
<evidence type="ECO:0000259" key="5">
    <source>
        <dbReference type="PROSITE" id="PS51459"/>
    </source>
</evidence>
<feature type="domain" description="Fido" evidence="5">
    <location>
        <begin position="129"/>
        <end position="279"/>
    </location>
</feature>
<dbReference type="Pfam" id="PF13784">
    <property type="entry name" value="Fic_N"/>
    <property type="match status" value="1"/>
</dbReference>
<keyword evidence="7" id="KW-1185">Reference proteome</keyword>
<dbReference type="PIRSF" id="PIRSF038925">
    <property type="entry name" value="AMP-prot_trans"/>
    <property type="match status" value="1"/>
</dbReference>
<feature type="binding site" evidence="3">
    <location>
        <begin position="219"/>
        <end position="226"/>
    </location>
    <ligand>
        <name>ATP</name>
        <dbReference type="ChEBI" id="CHEBI:30616"/>
    </ligand>
</feature>
<dbReference type="GO" id="GO:0005524">
    <property type="term" value="F:ATP binding"/>
    <property type="evidence" value="ECO:0007669"/>
    <property type="project" value="UniProtKB-KW"/>
</dbReference>
<evidence type="ECO:0000256" key="1">
    <source>
        <dbReference type="PIRSR" id="PIRSR038925-1"/>
    </source>
</evidence>
<dbReference type="Gene3D" id="1.10.3290.10">
    <property type="entry name" value="Fido-like domain"/>
    <property type="match status" value="1"/>
</dbReference>
<dbReference type="InterPro" id="IPR040198">
    <property type="entry name" value="Fido_containing"/>
</dbReference>
<evidence type="ECO:0000256" key="2">
    <source>
        <dbReference type="PIRSR" id="PIRSR640198-1"/>
    </source>
</evidence>
<dbReference type="InterPro" id="IPR003812">
    <property type="entry name" value="Fido"/>
</dbReference>
<feature type="binding site" evidence="1">
    <location>
        <position position="257"/>
    </location>
    <ligand>
        <name>ATP</name>
        <dbReference type="ChEBI" id="CHEBI:30616"/>
    </ligand>
</feature>
<protein>
    <submittedName>
        <fullName evidence="6">Fic family protein</fullName>
    </submittedName>
</protein>
<keyword evidence="1" id="KW-0067">ATP-binding</keyword>
<evidence type="ECO:0000256" key="3">
    <source>
        <dbReference type="PIRSR" id="PIRSR640198-2"/>
    </source>
</evidence>
<name>A0AAW6U480_9BACT</name>
<keyword evidence="1" id="KW-0547">Nucleotide-binding</keyword>
<evidence type="ECO:0000313" key="6">
    <source>
        <dbReference type="EMBL" id="MDI6450489.1"/>
    </source>
</evidence>
<accession>A0AAW6U480</accession>
<feature type="binding site" evidence="3">
    <location>
        <begin position="257"/>
        <end position="258"/>
    </location>
    <ligand>
        <name>ATP</name>
        <dbReference type="ChEBI" id="CHEBI:30616"/>
    </ligand>
</feature>
<dbReference type="AlphaFoldDB" id="A0AAW6U480"/>
<dbReference type="Pfam" id="PF02661">
    <property type="entry name" value="Fic"/>
    <property type="match status" value="1"/>
</dbReference>
<proteinExistence type="predicted"/>
<feature type="binding site" evidence="1">
    <location>
        <position position="80"/>
    </location>
    <ligand>
        <name>ATP</name>
        <dbReference type="ChEBI" id="CHEBI:30616"/>
    </ligand>
</feature>
<dbReference type="RefSeq" id="WP_349245899.1">
    <property type="nucleotide sequence ID" value="NZ_JASCXX010000021.1"/>
</dbReference>
<dbReference type="PROSITE" id="PS51459">
    <property type="entry name" value="FIDO"/>
    <property type="match status" value="1"/>
</dbReference>